<proteinExistence type="predicted"/>
<dbReference type="Proteomes" id="UP000031967">
    <property type="component" value="Unassembled WGS sequence"/>
</dbReference>
<dbReference type="InterPro" id="IPR029063">
    <property type="entry name" value="SAM-dependent_MTases_sf"/>
</dbReference>
<dbReference type="SUPFAM" id="SSF53335">
    <property type="entry name" value="S-adenosyl-L-methionine-dependent methyltransferases"/>
    <property type="match status" value="1"/>
</dbReference>
<dbReference type="PANTHER" id="PTHR43317">
    <property type="entry name" value="THERMOSPERMINE SYNTHASE ACAULIS5"/>
    <property type="match status" value="1"/>
</dbReference>
<dbReference type="NCBIfam" id="NF037959">
    <property type="entry name" value="MFS_SpdSyn"/>
    <property type="match status" value="1"/>
</dbReference>
<name>A0ABR5AF03_9BACL</name>
<dbReference type="Pfam" id="PF01564">
    <property type="entry name" value="Spermine_synth"/>
    <property type="match status" value="1"/>
</dbReference>
<evidence type="ECO:0000313" key="2">
    <source>
        <dbReference type="EMBL" id="KIL39643.1"/>
    </source>
</evidence>
<evidence type="ECO:0000313" key="3">
    <source>
        <dbReference type="Proteomes" id="UP000031967"/>
    </source>
</evidence>
<gene>
    <name evidence="2" type="ORF">SD70_18490</name>
</gene>
<protein>
    <submittedName>
        <fullName evidence="2">Spermidine synthase</fullName>
    </submittedName>
</protein>
<dbReference type="RefSeq" id="WP_041049013.1">
    <property type="nucleotide sequence ID" value="NZ_JXAK01000033.1"/>
</dbReference>
<accession>A0ABR5AF03</accession>
<dbReference type="EMBL" id="JXAK01000033">
    <property type="protein sequence ID" value="KIL39643.1"/>
    <property type="molecule type" value="Genomic_DNA"/>
</dbReference>
<keyword evidence="1" id="KW-0620">Polyamine biosynthesis</keyword>
<keyword evidence="3" id="KW-1185">Reference proteome</keyword>
<evidence type="ECO:0000256" key="1">
    <source>
        <dbReference type="ARBA" id="ARBA00023115"/>
    </source>
</evidence>
<comment type="caution">
    <text evidence="2">The sequence shown here is derived from an EMBL/GenBank/DDBJ whole genome shotgun (WGS) entry which is preliminary data.</text>
</comment>
<organism evidence="2 3">
    <name type="scientific">Gordoniibacillus kamchatkensis</name>
    <dbReference type="NCBI Taxonomy" id="1590651"/>
    <lineage>
        <taxon>Bacteria</taxon>
        <taxon>Bacillati</taxon>
        <taxon>Bacillota</taxon>
        <taxon>Bacilli</taxon>
        <taxon>Bacillales</taxon>
        <taxon>Paenibacillaceae</taxon>
        <taxon>Gordoniibacillus</taxon>
    </lineage>
</organism>
<sequence length="251" mass="27960">MHLRLKETGQQHQDITVYDTKELYGERGSFRVMQFSHEAVQGAMDLNDPKRIVLEYPRAIIHLMELNNPSFEDAFVIGHGIGTIAGHFPDKRFKAAELDGKVLEISRTHFGYHSDNVIIGDGRFILANEAPQTYDYVILDAFTAEGTPRHLVSAEFFGMAKEKLHSRGAIVMNLMGKGANDNLINAIHTTLGEHFPYTRTFALPAQGARDVQNVVIMGSGKPIRYQARHMAGFIEALPGQGHIIMDSENAT</sequence>
<dbReference type="PANTHER" id="PTHR43317:SF1">
    <property type="entry name" value="THERMOSPERMINE SYNTHASE ACAULIS5"/>
    <property type="match status" value="1"/>
</dbReference>
<reference evidence="2 3" key="1">
    <citation type="submission" date="2014-12" db="EMBL/GenBank/DDBJ databases">
        <title>Draft genome sequence of Paenibacillus kamchatkensis strain B-2647.</title>
        <authorList>
            <person name="Karlyshev A.V."/>
            <person name="Kudryashova E.B."/>
        </authorList>
    </citation>
    <scope>NUCLEOTIDE SEQUENCE [LARGE SCALE GENOMIC DNA]</scope>
    <source>
        <strain evidence="2 3">VKM B-2647</strain>
    </source>
</reference>
<dbReference type="Gene3D" id="3.40.50.150">
    <property type="entry name" value="Vaccinia Virus protein VP39"/>
    <property type="match status" value="1"/>
</dbReference>